<dbReference type="InterPro" id="IPR054722">
    <property type="entry name" value="PolX-like_BBD"/>
</dbReference>
<dbReference type="PANTHER" id="PTHR37610:SF101">
    <property type="entry name" value="(RAPE) HYPOTHETICAL PROTEIN"/>
    <property type="match status" value="1"/>
</dbReference>
<feature type="domain" description="Retrovirus-related Pol polyprotein from transposon TNT 1-94-like beta-barrel" evidence="1">
    <location>
        <begin position="172"/>
        <end position="244"/>
    </location>
</feature>
<dbReference type="Proteomes" id="UP001472677">
    <property type="component" value="Unassembled WGS sequence"/>
</dbReference>
<dbReference type="Pfam" id="PF22936">
    <property type="entry name" value="Pol_BBD"/>
    <property type="match status" value="1"/>
</dbReference>
<reference evidence="2 3" key="1">
    <citation type="journal article" date="2024" name="G3 (Bethesda)">
        <title>Genome assembly of Hibiscus sabdariffa L. provides insights into metabolisms of medicinal natural products.</title>
        <authorList>
            <person name="Kim T."/>
        </authorList>
    </citation>
    <scope>NUCLEOTIDE SEQUENCE [LARGE SCALE GENOMIC DNA]</scope>
    <source>
        <strain evidence="2">TK-2024</strain>
        <tissue evidence="2">Old leaves</tissue>
    </source>
</reference>
<organism evidence="2 3">
    <name type="scientific">Hibiscus sabdariffa</name>
    <name type="common">roselle</name>
    <dbReference type="NCBI Taxonomy" id="183260"/>
    <lineage>
        <taxon>Eukaryota</taxon>
        <taxon>Viridiplantae</taxon>
        <taxon>Streptophyta</taxon>
        <taxon>Embryophyta</taxon>
        <taxon>Tracheophyta</taxon>
        <taxon>Spermatophyta</taxon>
        <taxon>Magnoliopsida</taxon>
        <taxon>eudicotyledons</taxon>
        <taxon>Gunneridae</taxon>
        <taxon>Pentapetalae</taxon>
        <taxon>rosids</taxon>
        <taxon>malvids</taxon>
        <taxon>Malvales</taxon>
        <taxon>Malvaceae</taxon>
        <taxon>Malvoideae</taxon>
        <taxon>Hibiscus</taxon>
    </lineage>
</organism>
<name>A0ABR2EJU2_9ROSI</name>
<protein>
    <recommendedName>
        <fullName evidence="1">Retrovirus-related Pol polyprotein from transposon TNT 1-94-like beta-barrel domain-containing protein</fullName>
    </recommendedName>
</protein>
<sequence>MNTIEPSLRSTISHMEVAQELWEDIQECFSIANGPRIQQLKPELTECKQKGLSIVAYYGKLKKLWEELANYEHMPTCKCGLCKCKLELALERSGHDSDSCFELISKGCGGVKANSVQASTTEVMGNSIISNSDKTAITGLSNEQWETLRMLLSGEKMGANEKMTSKRSSMHWIIDSDASHHITGCLECLSDVRDVIGCPVGLPNGNQIAATKEGTMVFDNKFTLNHVLYVPSLMCNLISLSQLLYETKCVAQFTEKFCVIHDRNSRMLIGTGEQRGGALLPSYDSDYNGDDNGWPKFL</sequence>
<evidence type="ECO:0000313" key="3">
    <source>
        <dbReference type="Proteomes" id="UP001472677"/>
    </source>
</evidence>
<keyword evidence="3" id="KW-1185">Reference proteome</keyword>
<dbReference type="PANTHER" id="PTHR37610">
    <property type="entry name" value="CCHC-TYPE DOMAIN-CONTAINING PROTEIN"/>
    <property type="match status" value="1"/>
</dbReference>
<accession>A0ABR2EJU2</accession>
<evidence type="ECO:0000259" key="1">
    <source>
        <dbReference type="Pfam" id="PF22936"/>
    </source>
</evidence>
<gene>
    <name evidence="2" type="ORF">V6N12_010346</name>
</gene>
<comment type="caution">
    <text evidence="2">The sequence shown here is derived from an EMBL/GenBank/DDBJ whole genome shotgun (WGS) entry which is preliminary data.</text>
</comment>
<dbReference type="EMBL" id="JBBPBM010000012">
    <property type="protein sequence ID" value="KAK8562260.1"/>
    <property type="molecule type" value="Genomic_DNA"/>
</dbReference>
<proteinExistence type="predicted"/>
<evidence type="ECO:0000313" key="2">
    <source>
        <dbReference type="EMBL" id="KAK8562260.1"/>
    </source>
</evidence>